<dbReference type="InterPro" id="IPR006638">
    <property type="entry name" value="Elp3/MiaA/NifB-like_rSAM"/>
</dbReference>
<dbReference type="SUPFAM" id="SSF102114">
    <property type="entry name" value="Radical SAM enzymes"/>
    <property type="match status" value="1"/>
</dbReference>
<dbReference type="InterPro" id="IPR005839">
    <property type="entry name" value="Methylthiotransferase"/>
</dbReference>
<protein>
    <recommendedName>
        <fullName evidence="11 14">tRNA-2-methylthio-N(6)-dimethylallyladenosine synthase</fullName>
        <ecNumber evidence="10 14">2.8.4.3</ecNumber>
    </recommendedName>
    <alternativeName>
        <fullName evidence="13 14">(Dimethylallyl)adenosine tRNA methylthiotransferase MiaB</fullName>
    </alternativeName>
    <alternativeName>
        <fullName evidence="12 14">tRNA-i(6)A37 methylthiotransferase</fullName>
    </alternativeName>
</protein>
<dbReference type="PROSITE" id="PS51449">
    <property type="entry name" value="MTTASE_N"/>
    <property type="match status" value="1"/>
</dbReference>
<keyword evidence="8 14" id="KW-0408">Iron</keyword>
<dbReference type="HOGENOM" id="CLU_018697_2_0_5"/>
<organism evidence="18 19">
    <name type="scientific">Liberibacter asiaticus (strain psy62)</name>
    <dbReference type="NCBI Taxonomy" id="537021"/>
    <lineage>
        <taxon>Bacteria</taxon>
        <taxon>Pseudomonadati</taxon>
        <taxon>Pseudomonadota</taxon>
        <taxon>Alphaproteobacteria</taxon>
        <taxon>Hyphomicrobiales</taxon>
        <taxon>Rhizobiaceae</taxon>
        <taxon>Liberibacter</taxon>
    </lineage>
</organism>
<evidence type="ECO:0000256" key="3">
    <source>
        <dbReference type="ARBA" id="ARBA00022490"/>
    </source>
</evidence>
<dbReference type="Proteomes" id="UP000002744">
    <property type="component" value="Chromosome"/>
</dbReference>
<dbReference type="Gene3D" id="3.80.30.20">
    <property type="entry name" value="tm_1862 like domain"/>
    <property type="match status" value="1"/>
</dbReference>
<dbReference type="InterPro" id="IPR013848">
    <property type="entry name" value="Methylthiotransferase_N"/>
</dbReference>
<dbReference type="eggNOG" id="COG0621">
    <property type="taxonomic scope" value="Bacteria"/>
</dbReference>
<evidence type="ECO:0000256" key="13">
    <source>
        <dbReference type="ARBA" id="ARBA00081141"/>
    </source>
</evidence>
<dbReference type="GO" id="GO:0035597">
    <property type="term" value="F:tRNA-2-methylthio-N(6)-dimethylallyladenosine(37) synthase activity"/>
    <property type="evidence" value="ECO:0007669"/>
    <property type="project" value="UniProtKB-EC"/>
</dbReference>
<keyword evidence="3 14" id="KW-0963">Cytoplasm</keyword>
<dbReference type="GO" id="GO:0051539">
    <property type="term" value="F:4 iron, 4 sulfur cluster binding"/>
    <property type="evidence" value="ECO:0007669"/>
    <property type="project" value="UniProtKB-UniRule"/>
</dbReference>
<dbReference type="AlphaFoldDB" id="C6XI08"/>
<reference evidence="18 19" key="1">
    <citation type="journal article" date="2009" name="Mol. Plant Microbe Interact.">
        <title>Complete genome sequence of citrus huanglongbing bacterium, 'Candidatus Liberibacter asiaticus' obtained through metagenomics.</title>
        <authorList>
            <person name="Duan Y."/>
            <person name="Zhou L."/>
            <person name="Hall D.G."/>
            <person name="Li W."/>
            <person name="Doddapaneni H."/>
            <person name="Lin H."/>
            <person name="Liu L."/>
            <person name="Vahling C.M."/>
            <person name="Gabriel D.W."/>
            <person name="Williams K.P."/>
            <person name="Dickerman A."/>
            <person name="Sun Y."/>
            <person name="Gottwald T."/>
        </authorList>
    </citation>
    <scope>NUCLEOTIDE SEQUENCE [LARGE SCALE GENOMIC DNA]</scope>
    <source>
        <strain evidence="19">psy62</strain>
    </source>
</reference>
<evidence type="ECO:0000313" key="18">
    <source>
        <dbReference type="EMBL" id="ACT56901.2"/>
    </source>
</evidence>
<name>C6XI08_LIBAP</name>
<dbReference type="SFLD" id="SFLDG01082">
    <property type="entry name" value="B12-binding_domain_containing"/>
    <property type="match status" value="1"/>
</dbReference>
<evidence type="ECO:0000256" key="5">
    <source>
        <dbReference type="ARBA" id="ARBA00022691"/>
    </source>
</evidence>
<evidence type="ECO:0000256" key="1">
    <source>
        <dbReference type="ARBA" id="ARBA00003234"/>
    </source>
</evidence>
<feature type="binding site" evidence="14">
    <location>
        <position position="186"/>
    </location>
    <ligand>
        <name>[4Fe-4S] cluster</name>
        <dbReference type="ChEBI" id="CHEBI:49883"/>
        <label>2</label>
        <note>4Fe-4S-S-AdoMet</note>
    </ligand>
</feature>
<dbReference type="SFLD" id="SFLDF00273">
    <property type="entry name" value="(dimethylallyl)adenosine_tRNA"/>
    <property type="match status" value="1"/>
</dbReference>
<feature type="binding site" evidence="14">
    <location>
        <position position="190"/>
    </location>
    <ligand>
        <name>[4Fe-4S] cluster</name>
        <dbReference type="ChEBI" id="CHEBI:49883"/>
        <label>2</label>
        <note>4Fe-4S-S-AdoMet</note>
    </ligand>
</feature>
<dbReference type="EMBL" id="CP001677">
    <property type="protein sequence ID" value="ACT56901.2"/>
    <property type="molecule type" value="Genomic_DNA"/>
</dbReference>
<evidence type="ECO:0000256" key="7">
    <source>
        <dbReference type="ARBA" id="ARBA00022723"/>
    </source>
</evidence>
<reference evidence="18 19" key="2">
    <citation type="journal article" date="2011" name="Appl. Environ. Microbiol.">
        <title>Diversity and plasticity of the intracellular plant pathogen and insect symbiont, 'Candidatus Liberibacter asiaticus', revealed by hyper variable prophage genes with intragenic tandem repeats.</title>
        <authorList>
            <person name="Zhou L."/>
            <person name="Powell C.A."/>
            <person name="Hoffman M.T."/>
            <person name="Li W."/>
            <person name="Fan G."/>
            <person name="Liu B."/>
            <person name="Lin H."/>
            <person name="Duan Y."/>
        </authorList>
    </citation>
    <scope>NUCLEOTIDE SEQUENCE [LARGE SCALE GENOMIC DNA]</scope>
    <source>
        <strain evidence="19">psy62</strain>
    </source>
</reference>
<keyword evidence="5 14" id="KW-0949">S-adenosyl-L-methionine</keyword>
<dbReference type="FunFam" id="3.40.50.12160:FF:000003">
    <property type="entry name" value="CDK5 regulatory subunit-associated protein 1"/>
    <property type="match status" value="1"/>
</dbReference>
<evidence type="ECO:0000256" key="8">
    <source>
        <dbReference type="ARBA" id="ARBA00023004"/>
    </source>
</evidence>
<comment type="catalytic activity">
    <reaction evidence="14">
        <text>N(6)-dimethylallyladenosine(37) in tRNA + (sulfur carrier)-SH + AH2 + 2 S-adenosyl-L-methionine = 2-methylsulfanyl-N(6)-dimethylallyladenosine(37) in tRNA + (sulfur carrier)-H + 5'-deoxyadenosine + L-methionine + A + S-adenosyl-L-homocysteine + 2 H(+)</text>
        <dbReference type="Rhea" id="RHEA:37067"/>
        <dbReference type="Rhea" id="RHEA-COMP:10375"/>
        <dbReference type="Rhea" id="RHEA-COMP:10376"/>
        <dbReference type="Rhea" id="RHEA-COMP:14737"/>
        <dbReference type="Rhea" id="RHEA-COMP:14739"/>
        <dbReference type="ChEBI" id="CHEBI:13193"/>
        <dbReference type="ChEBI" id="CHEBI:15378"/>
        <dbReference type="ChEBI" id="CHEBI:17319"/>
        <dbReference type="ChEBI" id="CHEBI:17499"/>
        <dbReference type="ChEBI" id="CHEBI:29917"/>
        <dbReference type="ChEBI" id="CHEBI:57844"/>
        <dbReference type="ChEBI" id="CHEBI:57856"/>
        <dbReference type="ChEBI" id="CHEBI:59789"/>
        <dbReference type="ChEBI" id="CHEBI:64428"/>
        <dbReference type="ChEBI" id="CHEBI:74415"/>
        <dbReference type="ChEBI" id="CHEBI:74417"/>
        <dbReference type="EC" id="2.8.4.3"/>
    </reaction>
</comment>
<dbReference type="InterPro" id="IPR007197">
    <property type="entry name" value="rSAM"/>
</dbReference>
<feature type="binding site" evidence="14">
    <location>
        <position position="108"/>
    </location>
    <ligand>
        <name>[4Fe-4S] cluster</name>
        <dbReference type="ChEBI" id="CHEBI:49883"/>
        <label>1</label>
    </ligand>
</feature>
<evidence type="ECO:0000256" key="4">
    <source>
        <dbReference type="ARBA" id="ARBA00022679"/>
    </source>
</evidence>
<dbReference type="PANTHER" id="PTHR43020:SF2">
    <property type="entry name" value="MITOCHONDRIAL TRNA METHYLTHIOTRANSFERASE CDK5RAP1"/>
    <property type="match status" value="1"/>
</dbReference>
<dbReference type="SMART" id="SM00729">
    <property type="entry name" value="Elp3"/>
    <property type="match status" value="1"/>
</dbReference>
<evidence type="ECO:0000259" key="17">
    <source>
        <dbReference type="PROSITE" id="PS51918"/>
    </source>
</evidence>
<dbReference type="InterPro" id="IPR058240">
    <property type="entry name" value="rSAM_sf"/>
</dbReference>
<dbReference type="Pfam" id="PF04055">
    <property type="entry name" value="Radical_SAM"/>
    <property type="match status" value="1"/>
</dbReference>
<feature type="domain" description="MTTase N-terminal" evidence="16">
    <location>
        <begin position="25"/>
        <end position="145"/>
    </location>
</feature>
<dbReference type="PANTHER" id="PTHR43020">
    <property type="entry name" value="CDK5 REGULATORY SUBUNIT-ASSOCIATED PROTEIN 1"/>
    <property type="match status" value="1"/>
</dbReference>
<dbReference type="SFLD" id="SFLDS00029">
    <property type="entry name" value="Radical_SAM"/>
    <property type="match status" value="1"/>
</dbReference>
<feature type="binding site" evidence="14">
    <location>
        <position position="193"/>
    </location>
    <ligand>
        <name>[4Fe-4S] cluster</name>
        <dbReference type="ChEBI" id="CHEBI:49883"/>
        <label>2</label>
        <note>4Fe-4S-S-AdoMet</note>
    </ligand>
</feature>
<gene>
    <name evidence="14 18" type="primary">miaB</name>
    <name evidence="18" type="ordered locus">CLIBASIA_01565</name>
</gene>
<dbReference type="NCBIfam" id="TIGR00089">
    <property type="entry name" value="MiaB/RimO family radical SAM methylthiotransferase"/>
    <property type="match status" value="1"/>
</dbReference>
<keyword evidence="7 14" id="KW-0479">Metal-binding</keyword>
<dbReference type="FunFam" id="3.80.30.20:FF:000001">
    <property type="entry name" value="tRNA-2-methylthio-N(6)-dimethylallyladenosine synthase 2"/>
    <property type="match status" value="1"/>
</dbReference>
<evidence type="ECO:0000256" key="12">
    <source>
        <dbReference type="ARBA" id="ARBA00080698"/>
    </source>
</evidence>
<sequence length="469" mass="53092">MGLFIKLIGVAHMVSQIVDQCIVPQRFFVKSYGCQMNVYDSLRMEDMFFSQGYERVNSMDDADLIVLNTCHIREKAAEKVYSFLGRIRNLKNSRIKEGGDLLVVVAGCVAQAEGEEILRRSPIVNVVVGPQTYYRLPELLERARFGKRVVDTDYSVEDKFERLSIVDGGYNRKRGVTAFLTIQEGCDKFCTFCVVPYTRGIEISRSLSQVVDEARKLIDNGVCEITLLGQNVNAWRGKGLDGEKCTFSDLLYSLSEIKGLVRLRYTTSHPRDMSDCLIKAHGDLDVLMPYLHLPVQSGSDRILKSMNRRHTAYEYRQIIDRIRSVRPDIAISSDFIVGFPGETDDDFRATMDLVDKIGYAQAFSFKYSPRLGTPGSNMLEQVDENVKAERLLCLQKKLREQQVSFNDACVGQIIEVLIEKHGKEKGKLVGRSPWLQSVVLNSKNHNIGDIIKVRITDVKISTLYGELVV</sequence>
<comment type="cofactor">
    <cofactor evidence="14">
        <name>[4Fe-4S] cluster</name>
        <dbReference type="ChEBI" id="CHEBI:49883"/>
    </cofactor>
    <text evidence="14">Binds 2 [4Fe-4S] clusters. One cluster is coordinated with 3 cysteines and an exchangeable S-adenosyl-L-methionine.</text>
</comment>
<feature type="domain" description="TRAM" evidence="15">
    <location>
        <begin position="407"/>
        <end position="469"/>
    </location>
</feature>
<dbReference type="GO" id="GO:0046872">
    <property type="term" value="F:metal ion binding"/>
    <property type="evidence" value="ECO:0007669"/>
    <property type="project" value="UniProtKB-KW"/>
</dbReference>
<evidence type="ECO:0000256" key="14">
    <source>
        <dbReference type="HAMAP-Rule" id="MF_01864"/>
    </source>
</evidence>
<comment type="subunit">
    <text evidence="14">Monomer.</text>
</comment>
<dbReference type="NCBIfam" id="TIGR01574">
    <property type="entry name" value="miaB-methiolase"/>
    <property type="match status" value="1"/>
</dbReference>
<dbReference type="Gene3D" id="3.40.50.12160">
    <property type="entry name" value="Methylthiotransferase, N-terminal domain"/>
    <property type="match status" value="1"/>
</dbReference>
<dbReference type="PROSITE" id="PS51918">
    <property type="entry name" value="RADICAL_SAM"/>
    <property type="match status" value="1"/>
</dbReference>
<dbReference type="KEGG" id="las:CLIBASIA_01565"/>
<evidence type="ECO:0000256" key="2">
    <source>
        <dbReference type="ARBA" id="ARBA00022485"/>
    </source>
</evidence>
<keyword evidence="9 14" id="KW-0411">Iron-sulfur</keyword>
<evidence type="ECO:0000256" key="6">
    <source>
        <dbReference type="ARBA" id="ARBA00022694"/>
    </source>
</evidence>
<keyword evidence="2 14" id="KW-0004">4Fe-4S</keyword>
<dbReference type="STRING" id="537021.CLIBASIA_01565"/>
<comment type="subcellular location">
    <subcellularLocation>
        <location evidence="14">Cytoplasm</location>
    </subcellularLocation>
</comment>
<dbReference type="EC" id="2.8.4.3" evidence="10 14"/>
<dbReference type="InterPro" id="IPR012340">
    <property type="entry name" value="NA-bd_OB-fold"/>
</dbReference>
<dbReference type="SMR" id="C6XI08"/>
<dbReference type="GO" id="GO:0005829">
    <property type="term" value="C:cytosol"/>
    <property type="evidence" value="ECO:0007669"/>
    <property type="project" value="TreeGrafter"/>
</dbReference>
<dbReference type="InterPro" id="IPR002792">
    <property type="entry name" value="TRAM_dom"/>
</dbReference>
<evidence type="ECO:0000259" key="15">
    <source>
        <dbReference type="PROSITE" id="PS50926"/>
    </source>
</evidence>
<evidence type="ECO:0000256" key="10">
    <source>
        <dbReference type="ARBA" id="ARBA00033765"/>
    </source>
</evidence>
<proteinExistence type="inferred from homology"/>
<dbReference type="PROSITE" id="PS50926">
    <property type="entry name" value="TRAM"/>
    <property type="match status" value="1"/>
</dbReference>
<feature type="binding site" evidence="14">
    <location>
        <position position="34"/>
    </location>
    <ligand>
        <name>[4Fe-4S] cluster</name>
        <dbReference type="ChEBI" id="CHEBI:49883"/>
        <label>1</label>
    </ligand>
</feature>
<evidence type="ECO:0000256" key="11">
    <source>
        <dbReference type="ARBA" id="ARBA00068570"/>
    </source>
</evidence>
<dbReference type="InterPro" id="IPR023404">
    <property type="entry name" value="rSAM_horseshoe"/>
</dbReference>
<dbReference type="Gene3D" id="2.40.50.140">
    <property type="entry name" value="Nucleic acid-binding proteins"/>
    <property type="match status" value="1"/>
</dbReference>
<dbReference type="CDD" id="cd01335">
    <property type="entry name" value="Radical_SAM"/>
    <property type="match status" value="1"/>
</dbReference>
<feature type="binding site" evidence="14">
    <location>
        <position position="70"/>
    </location>
    <ligand>
        <name>[4Fe-4S] cluster</name>
        <dbReference type="ChEBI" id="CHEBI:49883"/>
        <label>1</label>
    </ligand>
</feature>
<dbReference type="HAMAP" id="MF_01864">
    <property type="entry name" value="tRNA_metthiotr_MiaB"/>
    <property type="match status" value="1"/>
</dbReference>
<feature type="domain" description="Radical SAM core" evidence="17">
    <location>
        <begin position="172"/>
        <end position="406"/>
    </location>
</feature>
<comment type="similarity">
    <text evidence="14">Belongs to the methylthiotransferase family. MiaB subfamily.</text>
</comment>
<dbReference type="InterPro" id="IPR006463">
    <property type="entry name" value="MiaB_methiolase"/>
</dbReference>
<dbReference type="Pfam" id="PF00919">
    <property type="entry name" value="UPF0004"/>
    <property type="match status" value="1"/>
</dbReference>
<evidence type="ECO:0000259" key="16">
    <source>
        <dbReference type="PROSITE" id="PS51449"/>
    </source>
</evidence>
<dbReference type="SFLD" id="SFLDG01061">
    <property type="entry name" value="methylthiotransferase"/>
    <property type="match status" value="1"/>
</dbReference>
<accession>C6XI08</accession>
<keyword evidence="6 14" id="KW-0819">tRNA processing</keyword>
<dbReference type="Pfam" id="PF01938">
    <property type="entry name" value="TRAM"/>
    <property type="match status" value="1"/>
</dbReference>
<evidence type="ECO:0000313" key="19">
    <source>
        <dbReference type="Proteomes" id="UP000002744"/>
    </source>
</evidence>
<dbReference type="InterPro" id="IPR020612">
    <property type="entry name" value="Methylthiotransferase_CS"/>
</dbReference>
<dbReference type="InterPro" id="IPR038135">
    <property type="entry name" value="Methylthiotransferase_N_sf"/>
</dbReference>
<comment type="function">
    <text evidence="1 14">Catalyzes the methylthiolation of N6-(dimethylallyl)adenosine (i(6)A), leading to the formation of 2-methylthio-N6-(dimethylallyl)adenosine (ms(2)i(6)A) at position 37 in tRNAs that read codons beginning with uridine.</text>
</comment>
<evidence type="ECO:0000256" key="9">
    <source>
        <dbReference type="ARBA" id="ARBA00023014"/>
    </source>
</evidence>
<dbReference type="PROSITE" id="PS01278">
    <property type="entry name" value="MTTASE_RADICAL"/>
    <property type="match status" value="1"/>
</dbReference>
<keyword evidence="4 14" id="KW-0808">Transferase</keyword>